<keyword evidence="2" id="KW-1185">Reference proteome</keyword>
<reference evidence="1" key="1">
    <citation type="journal article" date="2019" name="bioRxiv">
        <title>The Genome of the Zebra Mussel, Dreissena polymorpha: A Resource for Invasive Species Research.</title>
        <authorList>
            <person name="McCartney M.A."/>
            <person name="Auch B."/>
            <person name="Kono T."/>
            <person name="Mallez S."/>
            <person name="Zhang Y."/>
            <person name="Obille A."/>
            <person name="Becker A."/>
            <person name="Abrahante J.E."/>
            <person name="Garbe J."/>
            <person name="Badalamenti J.P."/>
            <person name="Herman A."/>
            <person name="Mangelson H."/>
            <person name="Liachko I."/>
            <person name="Sullivan S."/>
            <person name="Sone E.D."/>
            <person name="Koren S."/>
            <person name="Silverstein K.A.T."/>
            <person name="Beckman K.B."/>
            <person name="Gohl D.M."/>
        </authorList>
    </citation>
    <scope>NUCLEOTIDE SEQUENCE</scope>
    <source>
        <strain evidence="1">Duluth1</strain>
        <tissue evidence="1">Whole animal</tissue>
    </source>
</reference>
<evidence type="ECO:0000313" key="1">
    <source>
        <dbReference type="EMBL" id="KAH3697269.1"/>
    </source>
</evidence>
<gene>
    <name evidence="1" type="ORF">DPMN_084761</name>
</gene>
<accession>A0A9D4BJP7</accession>
<evidence type="ECO:0000313" key="2">
    <source>
        <dbReference type="Proteomes" id="UP000828390"/>
    </source>
</evidence>
<protein>
    <submittedName>
        <fullName evidence="1">Uncharacterized protein</fullName>
    </submittedName>
</protein>
<reference evidence="1" key="2">
    <citation type="submission" date="2020-11" db="EMBL/GenBank/DDBJ databases">
        <authorList>
            <person name="McCartney M.A."/>
            <person name="Auch B."/>
            <person name="Kono T."/>
            <person name="Mallez S."/>
            <person name="Becker A."/>
            <person name="Gohl D.M."/>
            <person name="Silverstein K.A.T."/>
            <person name="Koren S."/>
            <person name="Bechman K.B."/>
            <person name="Herman A."/>
            <person name="Abrahante J.E."/>
            <person name="Garbe J."/>
        </authorList>
    </citation>
    <scope>NUCLEOTIDE SEQUENCE</scope>
    <source>
        <strain evidence="1">Duluth1</strain>
        <tissue evidence="1">Whole animal</tissue>
    </source>
</reference>
<dbReference type="Proteomes" id="UP000828390">
    <property type="component" value="Unassembled WGS sequence"/>
</dbReference>
<name>A0A9D4BJP7_DREPO</name>
<organism evidence="1 2">
    <name type="scientific">Dreissena polymorpha</name>
    <name type="common">Zebra mussel</name>
    <name type="synonym">Mytilus polymorpha</name>
    <dbReference type="NCBI Taxonomy" id="45954"/>
    <lineage>
        <taxon>Eukaryota</taxon>
        <taxon>Metazoa</taxon>
        <taxon>Spiralia</taxon>
        <taxon>Lophotrochozoa</taxon>
        <taxon>Mollusca</taxon>
        <taxon>Bivalvia</taxon>
        <taxon>Autobranchia</taxon>
        <taxon>Heteroconchia</taxon>
        <taxon>Euheterodonta</taxon>
        <taxon>Imparidentia</taxon>
        <taxon>Neoheterodontei</taxon>
        <taxon>Myida</taxon>
        <taxon>Dreissenoidea</taxon>
        <taxon>Dreissenidae</taxon>
        <taxon>Dreissena</taxon>
    </lineage>
</organism>
<dbReference type="AlphaFoldDB" id="A0A9D4BJP7"/>
<sequence>MVAITTKLYLRVPCNRTEESRDNRTTAVMVLDGLVYEMCSRAAKDVHGQTRHMYGCPRTLYGSYTDRHG</sequence>
<dbReference type="EMBL" id="JAIWYP010000016">
    <property type="protein sequence ID" value="KAH3697269.1"/>
    <property type="molecule type" value="Genomic_DNA"/>
</dbReference>
<comment type="caution">
    <text evidence="1">The sequence shown here is derived from an EMBL/GenBank/DDBJ whole genome shotgun (WGS) entry which is preliminary data.</text>
</comment>
<proteinExistence type="predicted"/>